<dbReference type="OMA" id="HAFWDAG"/>
<dbReference type="InterPro" id="IPR008947">
    <property type="entry name" value="PLipase_C/P1_nuclease_dom_sf"/>
</dbReference>
<comment type="similarity">
    <text evidence="1">Belongs to the nuclease type I family.</text>
</comment>
<keyword evidence="2" id="KW-0540">Nuclease</keyword>
<dbReference type="VEuPathDB" id="FungiDB:PYU1_G008975"/>
<evidence type="ECO:0000256" key="7">
    <source>
        <dbReference type="ARBA" id="ARBA00023180"/>
    </source>
</evidence>
<dbReference type="GO" id="GO:0046872">
    <property type="term" value="F:metal ion binding"/>
    <property type="evidence" value="ECO:0007669"/>
    <property type="project" value="UniProtKB-KW"/>
</dbReference>
<keyword evidence="4" id="KW-0255">Endonuclease</keyword>
<keyword evidence="7" id="KW-0325">Glycoprotein</keyword>
<dbReference type="GO" id="GO:0003676">
    <property type="term" value="F:nucleic acid binding"/>
    <property type="evidence" value="ECO:0007669"/>
    <property type="project" value="InterPro"/>
</dbReference>
<keyword evidence="3" id="KW-0479">Metal-binding</keyword>
<name>K3WVJ5_GLOUD</name>
<keyword evidence="10" id="KW-1185">Reference proteome</keyword>
<evidence type="ECO:0000256" key="5">
    <source>
        <dbReference type="ARBA" id="ARBA00022801"/>
    </source>
</evidence>
<feature type="signal peptide" evidence="8">
    <location>
        <begin position="1"/>
        <end position="20"/>
    </location>
</feature>
<dbReference type="InterPro" id="IPR003154">
    <property type="entry name" value="S1/P1nuclease"/>
</dbReference>
<dbReference type="AlphaFoldDB" id="K3WVJ5"/>
<organism evidence="9 10">
    <name type="scientific">Globisporangium ultimum (strain ATCC 200006 / CBS 805.95 / DAOM BR144)</name>
    <name type="common">Pythium ultimum</name>
    <dbReference type="NCBI Taxonomy" id="431595"/>
    <lineage>
        <taxon>Eukaryota</taxon>
        <taxon>Sar</taxon>
        <taxon>Stramenopiles</taxon>
        <taxon>Oomycota</taxon>
        <taxon>Peronosporomycetes</taxon>
        <taxon>Pythiales</taxon>
        <taxon>Pythiaceae</taxon>
        <taxon>Globisporangium</taxon>
    </lineage>
</organism>
<dbReference type="CDD" id="cd11010">
    <property type="entry name" value="S1-P1_nuclease"/>
    <property type="match status" value="1"/>
</dbReference>
<dbReference type="GO" id="GO:0004519">
    <property type="term" value="F:endonuclease activity"/>
    <property type="evidence" value="ECO:0007669"/>
    <property type="project" value="UniProtKB-KW"/>
</dbReference>
<evidence type="ECO:0000256" key="1">
    <source>
        <dbReference type="ARBA" id="ARBA00009547"/>
    </source>
</evidence>
<evidence type="ECO:0000256" key="8">
    <source>
        <dbReference type="SAM" id="SignalP"/>
    </source>
</evidence>
<evidence type="ECO:0000313" key="10">
    <source>
        <dbReference type="Proteomes" id="UP000019132"/>
    </source>
</evidence>
<reference evidence="10" key="1">
    <citation type="journal article" date="2010" name="Genome Biol.">
        <title>Genome sequence of the necrotrophic plant pathogen Pythium ultimum reveals original pathogenicity mechanisms and effector repertoire.</title>
        <authorList>
            <person name="Levesque C.A."/>
            <person name="Brouwer H."/>
            <person name="Cano L."/>
            <person name="Hamilton J.P."/>
            <person name="Holt C."/>
            <person name="Huitema E."/>
            <person name="Raffaele S."/>
            <person name="Robideau G.P."/>
            <person name="Thines M."/>
            <person name="Win J."/>
            <person name="Zerillo M.M."/>
            <person name="Beakes G.W."/>
            <person name="Boore J.L."/>
            <person name="Busam D."/>
            <person name="Dumas B."/>
            <person name="Ferriera S."/>
            <person name="Fuerstenberg S.I."/>
            <person name="Gachon C.M."/>
            <person name="Gaulin E."/>
            <person name="Govers F."/>
            <person name="Grenville-Briggs L."/>
            <person name="Horner N."/>
            <person name="Hostetler J."/>
            <person name="Jiang R.H."/>
            <person name="Johnson J."/>
            <person name="Krajaejun T."/>
            <person name="Lin H."/>
            <person name="Meijer H.J."/>
            <person name="Moore B."/>
            <person name="Morris P."/>
            <person name="Phuntmart V."/>
            <person name="Puiu D."/>
            <person name="Shetty J."/>
            <person name="Stajich J.E."/>
            <person name="Tripathy S."/>
            <person name="Wawra S."/>
            <person name="van West P."/>
            <person name="Whitty B.R."/>
            <person name="Coutinho P.M."/>
            <person name="Henrissat B."/>
            <person name="Martin F."/>
            <person name="Thomas P.D."/>
            <person name="Tyler B.M."/>
            <person name="De Vries R.P."/>
            <person name="Kamoun S."/>
            <person name="Yandell M."/>
            <person name="Tisserat N."/>
            <person name="Buell C.R."/>
        </authorList>
    </citation>
    <scope>NUCLEOTIDE SEQUENCE</scope>
    <source>
        <strain evidence="10">DAOM:BR144</strain>
    </source>
</reference>
<sequence length="336" mass="36740">MKTFAAIAVGAAVVVNTVDAFWDNGHMLVGEIASQFLTSNDRSTIQYVLNKWEDDFPNTNTTATAAIWPDLIKCSKTSASCATPALPSLTQMEKWHFVNLPLNINGTKWGGQEPDLTLFESSFGGNALDVLEKSMTTFATTKSNWAANLVLRNLIHIVGDLHQPLHVVAAVSDKNPTGDQGGNLYKFATPCKNANLHALWDASGGEYLNNWSPDTTAIQGALTANATALINALPADADTLNFEDYKNLSYSDFVSNVTGKSLYHRMILESYKLSTDEVYPRLNLTYNAEGFVACPSQEYFDFAKTTMKTRIAIAGKRLSVVLTQLARQLRVLGLSN</sequence>
<dbReference type="GO" id="GO:0006308">
    <property type="term" value="P:DNA catabolic process"/>
    <property type="evidence" value="ECO:0007669"/>
    <property type="project" value="InterPro"/>
</dbReference>
<dbReference type="SUPFAM" id="SSF48537">
    <property type="entry name" value="Phospholipase C/P1 nuclease"/>
    <property type="match status" value="1"/>
</dbReference>
<dbReference type="EMBL" id="GL376599">
    <property type="status" value="NOT_ANNOTATED_CDS"/>
    <property type="molecule type" value="Genomic_DNA"/>
</dbReference>
<proteinExistence type="inferred from homology"/>
<reference evidence="10" key="2">
    <citation type="submission" date="2010-04" db="EMBL/GenBank/DDBJ databases">
        <authorList>
            <person name="Buell R."/>
            <person name="Hamilton J."/>
            <person name="Hostetler J."/>
        </authorList>
    </citation>
    <scope>NUCLEOTIDE SEQUENCE [LARGE SCALE GENOMIC DNA]</scope>
    <source>
        <strain evidence="10">DAOM:BR144</strain>
    </source>
</reference>
<dbReference type="HOGENOM" id="CLU_044365_1_1_1"/>
<evidence type="ECO:0000256" key="6">
    <source>
        <dbReference type="ARBA" id="ARBA00023157"/>
    </source>
</evidence>
<keyword evidence="6" id="KW-1015">Disulfide bond</keyword>
<dbReference type="Gene3D" id="1.10.575.10">
    <property type="entry name" value="P1 Nuclease"/>
    <property type="match status" value="1"/>
</dbReference>
<protein>
    <submittedName>
        <fullName evidence="9">Uncharacterized protein</fullName>
    </submittedName>
</protein>
<dbReference type="PANTHER" id="PTHR33146:SF10">
    <property type="entry name" value="STRAND-SPECIFIC NUCLEASE, PUTATIVE-RELATED"/>
    <property type="match status" value="1"/>
</dbReference>
<evidence type="ECO:0000256" key="4">
    <source>
        <dbReference type="ARBA" id="ARBA00022759"/>
    </source>
</evidence>
<feature type="chain" id="PRO_5003868082" evidence="8">
    <location>
        <begin position="21"/>
        <end position="336"/>
    </location>
</feature>
<dbReference type="FunCoup" id="K3WVJ5">
    <property type="interactions" value="6"/>
</dbReference>
<dbReference type="Pfam" id="PF02265">
    <property type="entry name" value="S1-P1_nuclease"/>
    <property type="match status" value="1"/>
</dbReference>
<keyword evidence="5" id="KW-0378">Hydrolase</keyword>
<dbReference type="eggNOG" id="ENOG502S7N4">
    <property type="taxonomic scope" value="Eukaryota"/>
</dbReference>
<dbReference type="STRING" id="431595.K3WVJ5"/>
<keyword evidence="8" id="KW-0732">Signal</keyword>
<dbReference type="PANTHER" id="PTHR33146">
    <property type="entry name" value="ENDONUCLEASE 4"/>
    <property type="match status" value="1"/>
</dbReference>
<evidence type="ECO:0000256" key="3">
    <source>
        <dbReference type="ARBA" id="ARBA00022723"/>
    </source>
</evidence>
<accession>K3WVJ5</accession>
<evidence type="ECO:0000256" key="2">
    <source>
        <dbReference type="ARBA" id="ARBA00022722"/>
    </source>
</evidence>
<dbReference type="EnsemblProtists" id="PYU1_T008993">
    <property type="protein sequence ID" value="PYU1_T008993"/>
    <property type="gene ID" value="PYU1_G008975"/>
</dbReference>
<dbReference type="Proteomes" id="UP000019132">
    <property type="component" value="Unassembled WGS sequence"/>
</dbReference>
<reference evidence="9" key="3">
    <citation type="submission" date="2015-02" db="UniProtKB">
        <authorList>
            <consortium name="EnsemblProtists"/>
        </authorList>
    </citation>
    <scope>IDENTIFICATION</scope>
    <source>
        <strain evidence="9">DAOM BR144</strain>
    </source>
</reference>
<dbReference type="GO" id="GO:0016788">
    <property type="term" value="F:hydrolase activity, acting on ester bonds"/>
    <property type="evidence" value="ECO:0007669"/>
    <property type="project" value="InterPro"/>
</dbReference>
<dbReference type="InParanoid" id="K3WVJ5"/>
<evidence type="ECO:0000313" key="9">
    <source>
        <dbReference type="EnsemblProtists" id="PYU1_T008993"/>
    </source>
</evidence>